<dbReference type="EMBL" id="AJ278322">
    <property type="protein sequence ID" value="CAJ29714.1"/>
    <property type="molecule type" value="Genomic_DNA"/>
</dbReference>
<sequence length="73" mass="8302">MYPIRSTVPVQYRAIEVDGSIYIHLVDPARPGDRTAPYLVTEVFEVGDRSALDVATEVISWLYSYADLYNHIL</sequence>
<accession>Q3V5G4</accession>
<dbReference type="GeneID" id="5580342"/>
<reference evidence="1 2" key="3">
    <citation type="journal article" date="2006" name="Virology">
        <title>Complete nucleotide sequence and genome analysis of bacteriophage BFK20--a lytic phage of the industrial producer Brevibacterium flavum.</title>
        <authorList>
            <person name="Bukovska G."/>
            <person name="Klucar L."/>
            <person name="Vlcek C."/>
            <person name="Adamovic J."/>
            <person name="Turna J."/>
            <person name="Timko J."/>
        </authorList>
    </citation>
    <scope>NUCLEOTIDE SEQUENCE [LARGE SCALE GENOMIC DNA]</scope>
</reference>
<gene>
    <name evidence="1" type="primary">ORF31</name>
</gene>
<protein>
    <submittedName>
        <fullName evidence="1">Gp31</fullName>
    </submittedName>
</protein>
<reference evidence="1 2" key="1">
    <citation type="journal article" date="1992" name="J. Gen. Microbiol.">
        <title>Characterization of bacteriophage BFK20 from Brevibacterium flavum.</title>
        <authorList>
            <person name="Koptides M."/>
            <person name="Barak I."/>
            <person name="Sisova M."/>
            <person name="Baloghova E."/>
            <person name="Ugorcakova J."/>
        </authorList>
    </citation>
    <scope>NUCLEOTIDE SEQUENCE [LARGE SCALE GENOMIC DNA]</scope>
</reference>
<dbReference type="Proteomes" id="UP000001531">
    <property type="component" value="Segment"/>
</dbReference>
<evidence type="ECO:0000313" key="1">
    <source>
        <dbReference type="EMBL" id="CAJ29714.1"/>
    </source>
</evidence>
<organism evidence="1 2">
    <name type="scientific">Corynebacterium phage BFK20</name>
    <dbReference type="NCBI Taxonomy" id="28358"/>
    <lineage>
        <taxon>Viruses</taxon>
        <taxon>Duplodnaviria</taxon>
        <taxon>Heunggongvirae</taxon>
        <taxon>Uroviricota</taxon>
        <taxon>Caudoviricetes</taxon>
        <taxon>Sasvirus</taxon>
        <taxon>Sasvirus BFK20</taxon>
    </lineage>
</organism>
<reference evidence="1 2" key="4">
    <citation type="journal article" date="2007" name="Virology">
        <title>Transcriptional profiling of bacteriophage BFK20: coexpression interrogated by "guilt-by-association" algorithm.</title>
        <authorList>
            <person name="Majtan T."/>
            <person name="Halgasova N."/>
            <person name="Bukovska G."/>
            <person name="Timko J."/>
        </authorList>
    </citation>
    <scope>NUCLEOTIDE SEQUENCE [LARGE SCALE GENOMIC DNA]</scope>
</reference>
<proteinExistence type="predicted"/>
<dbReference type="KEGG" id="vg:5580342"/>
<reference evidence="1 2" key="2">
    <citation type="journal article" date="1994" name="Acta Virol.">
        <title>Characterization and sequence analysis of the F2 promoter from corynephage BFK20.</title>
        <authorList>
            <person name="Koptides M."/>
            <person name="Ugorcakova J."/>
            <person name="Baloghova E."/>
            <person name="Bukovska G."/>
            <person name="Timko J."/>
        </authorList>
    </citation>
    <scope>NUCLEOTIDE SEQUENCE [LARGE SCALE GENOMIC DNA]</scope>
</reference>
<evidence type="ECO:0000313" key="2">
    <source>
        <dbReference type="Proteomes" id="UP000001531"/>
    </source>
</evidence>
<dbReference type="RefSeq" id="YP_001456761.1">
    <property type="nucleotide sequence ID" value="NC_009799.3"/>
</dbReference>
<keyword evidence="2" id="KW-1185">Reference proteome</keyword>
<name>Q3V5G4_9CAUD</name>